<dbReference type="Proteomes" id="UP000033930">
    <property type="component" value="Unassembled WGS sequence"/>
</dbReference>
<accession>A0A0G0XNR9</accession>
<protein>
    <submittedName>
        <fullName evidence="2">Uncharacterized protein</fullName>
    </submittedName>
</protein>
<gene>
    <name evidence="2" type="ORF">UU50_C0017G0004</name>
</gene>
<dbReference type="EMBL" id="LCAW01000017">
    <property type="protein sequence ID" value="KKR98445.1"/>
    <property type="molecule type" value="Genomic_DNA"/>
</dbReference>
<dbReference type="PATRIC" id="fig|1618983.3.peg.708"/>
<name>A0A0G0XNR9_9BACT</name>
<feature type="transmembrane region" description="Helical" evidence="1">
    <location>
        <begin position="12"/>
        <end position="34"/>
    </location>
</feature>
<keyword evidence="1" id="KW-0812">Transmembrane</keyword>
<sequence length="72" mass="7744">MQKSKVTGIVMIVLAVILMIFVIGYTVVFSIFGISSGGSFLMITPLLIIAIVMIVALSFLLRAGIGRIKDNK</sequence>
<proteinExistence type="predicted"/>
<evidence type="ECO:0000256" key="1">
    <source>
        <dbReference type="SAM" id="Phobius"/>
    </source>
</evidence>
<keyword evidence="1" id="KW-0472">Membrane</keyword>
<evidence type="ECO:0000313" key="2">
    <source>
        <dbReference type="EMBL" id="KKR98445.1"/>
    </source>
</evidence>
<reference evidence="2 3" key="1">
    <citation type="journal article" date="2015" name="Nature">
        <title>rRNA introns, odd ribosomes, and small enigmatic genomes across a large radiation of phyla.</title>
        <authorList>
            <person name="Brown C.T."/>
            <person name="Hug L.A."/>
            <person name="Thomas B.C."/>
            <person name="Sharon I."/>
            <person name="Castelle C.J."/>
            <person name="Singh A."/>
            <person name="Wilkins M.J."/>
            <person name="Williams K.H."/>
            <person name="Banfield J.F."/>
        </authorList>
    </citation>
    <scope>NUCLEOTIDE SEQUENCE [LARGE SCALE GENOMIC DNA]</scope>
</reference>
<feature type="transmembrane region" description="Helical" evidence="1">
    <location>
        <begin position="40"/>
        <end position="61"/>
    </location>
</feature>
<organism evidence="2 3">
    <name type="scientific">Candidatus Uhrbacteria bacterium GW2011_GWC1_41_20</name>
    <dbReference type="NCBI Taxonomy" id="1618983"/>
    <lineage>
        <taxon>Bacteria</taxon>
        <taxon>Candidatus Uhriibacteriota</taxon>
    </lineage>
</organism>
<evidence type="ECO:0000313" key="3">
    <source>
        <dbReference type="Proteomes" id="UP000033930"/>
    </source>
</evidence>
<keyword evidence="1" id="KW-1133">Transmembrane helix</keyword>
<comment type="caution">
    <text evidence="2">The sequence shown here is derived from an EMBL/GenBank/DDBJ whole genome shotgun (WGS) entry which is preliminary data.</text>
</comment>
<dbReference type="AlphaFoldDB" id="A0A0G0XNR9"/>